<evidence type="ECO:0000313" key="1">
    <source>
        <dbReference type="EMBL" id="MCU5783237.1"/>
    </source>
</evidence>
<reference evidence="1" key="1">
    <citation type="submission" date="2012-09" db="EMBL/GenBank/DDBJ databases">
        <title>Genome Sequence of alkane-degrading Bacterium Alcanivorax balearicus MACL04.</title>
        <authorList>
            <person name="Lai Q."/>
            <person name="Shao Z."/>
        </authorList>
    </citation>
    <scope>NUCLEOTIDE SEQUENCE</scope>
    <source>
        <strain evidence="1">MACL04</strain>
    </source>
</reference>
<evidence type="ECO:0000313" key="2">
    <source>
        <dbReference type="Proteomes" id="UP001064106"/>
    </source>
</evidence>
<dbReference type="EMBL" id="ARXS01000014">
    <property type="protein sequence ID" value="MCU5783237.1"/>
    <property type="molecule type" value="Genomic_DNA"/>
</dbReference>
<protein>
    <submittedName>
        <fullName evidence="1">Sodium/proton antiporter</fullName>
    </submittedName>
</protein>
<gene>
    <name evidence="1" type="primary">nhaB</name>
    <name evidence="1" type="ORF">MA04_02537</name>
</gene>
<keyword evidence="2" id="KW-1185">Reference proteome</keyword>
<name>A0ABT2R0H9_9GAMM</name>
<sequence>MSARIGRALGQNFLGQTPAWYKYANAVFLLINRLMGWVLGPEAAGWLPLAEFIIIGR</sequence>
<accession>A0ABT2R0H9</accession>
<dbReference type="Pfam" id="PF06450">
    <property type="entry name" value="NhaB"/>
    <property type="match status" value="1"/>
</dbReference>
<organism evidence="1 2">
    <name type="scientific">Alloalcanivorax balearicus MACL04</name>
    <dbReference type="NCBI Taxonomy" id="1177182"/>
    <lineage>
        <taxon>Bacteria</taxon>
        <taxon>Pseudomonadati</taxon>
        <taxon>Pseudomonadota</taxon>
        <taxon>Gammaproteobacteria</taxon>
        <taxon>Oceanospirillales</taxon>
        <taxon>Alcanivoracaceae</taxon>
        <taxon>Alloalcanivorax</taxon>
    </lineage>
</organism>
<proteinExistence type="predicted"/>
<dbReference type="Proteomes" id="UP001064106">
    <property type="component" value="Unassembled WGS sequence"/>
</dbReference>
<comment type="caution">
    <text evidence="1">The sequence shown here is derived from an EMBL/GenBank/DDBJ whole genome shotgun (WGS) entry which is preliminary data.</text>
</comment>
<dbReference type="InterPro" id="IPR004671">
    <property type="entry name" value="Na+/H+_antiporter_NhaB"/>
</dbReference>